<dbReference type="InterPro" id="IPR055414">
    <property type="entry name" value="LRR_R13L4/SHOC2-like"/>
</dbReference>
<dbReference type="GO" id="GO:0002758">
    <property type="term" value="P:innate immune response-activating signaling pathway"/>
    <property type="evidence" value="ECO:0007669"/>
    <property type="project" value="UniProtKB-ARBA"/>
</dbReference>
<name>A0A835G0E4_9POAL</name>
<evidence type="ECO:0000313" key="5">
    <source>
        <dbReference type="EMBL" id="KAF8780811.1"/>
    </source>
</evidence>
<dbReference type="Gene3D" id="3.80.10.10">
    <property type="entry name" value="Ribonuclease Inhibitor"/>
    <property type="match status" value="2"/>
</dbReference>
<dbReference type="Gene3D" id="1.10.10.10">
    <property type="entry name" value="Winged helix-like DNA-binding domain superfamily/Winged helix DNA-binding domain"/>
    <property type="match status" value="1"/>
</dbReference>
<dbReference type="Pfam" id="PF23559">
    <property type="entry name" value="WHD_DRP"/>
    <property type="match status" value="1"/>
</dbReference>
<feature type="domain" description="Disease resistance protein winged helix" evidence="3">
    <location>
        <begin position="97"/>
        <end position="167"/>
    </location>
</feature>
<dbReference type="OrthoDB" id="6161812at2759"/>
<dbReference type="PRINTS" id="PR00364">
    <property type="entry name" value="DISEASERSIST"/>
</dbReference>
<protein>
    <recommendedName>
        <fullName evidence="7">NB-ARC domain-containing protein</fullName>
    </recommendedName>
</protein>
<dbReference type="Pfam" id="PF23598">
    <property type="entry name" value="LRR_14"/>
    <property type="match status" value="2"/>
</dbReference>
<evidence type="ECO:0000259" key="3">
    <source>
        <dbReference type="Pfam" id="PF23559"/>
    </source>
</evidence>
<dbReference type="GO" id="GO:0042742">
    <property type="term" value="P:defense response to bacterium"/>
    <property type="evidence" value="ECO:0007669"/>
    <property type="project" value="UniProtKB-ARBA"/>
</dbReference>
<dbReference type="SUPFAM" id="SSF52058">
    <property type="entry name" value="L domain-like"/>
    <property type="match status" value="1"/>
</dbReference>
<dbReference type="SUPFAM" id="SSF52540">
    <property type="entry name" value="P-loop containing nucleoside triphosphate hydrolases"/>
    <property type="match status" value="1"/>
</dbReference>
<dbReference type="GO" id="GO:0009626">
    <property type="term" value="P:plant-type hypersensitive response"/>
    <property type="evidence" value="ECO:0007669"/>
    <property type="project" value="UniProtKB-ARBA"/>
</dbReference>
<dbReference type="InterPro" id="IPR058922">
    <property type="entry name" value="WHD_DRP"/>
</dbReference>
<dbReference type="PANTHER" id="PTHR23155:SF1230">
    <property type="entry name" value="OS09G0517200 PROTEIN"/>
    <property type="match status" value="1"/>
</dbReference>
<dbReference type="AlphaFoldDB" id="A0A835G0E4"/>
<keyword evidence="2" id="KW-0611">Plant defense</keyword>
<feature type="domain" description="Disease resistance R13L4/SHOC-2-like LRR" evidence="4">
    <location>
        <begin position="360"/>
        <end position="603"/>
    </location>
</feature>
<evidence type="ECO:0000259" key="4">
    <source>
        <dbReference type="Pfam" id="PF23598"/>
    </source>
</evidence>
<dbReference type="EMBL" id="JACEFO010000112">
    <property type="protein sequence ID" value="KAF8780811.1"/>
    <property type="molecule type" value="Genomic_DNA"/>
</dbReference>
<reference evidence="5" key="1">
    <citation type="submission" date="2020-07" db="EMBL/GenBank/DDBJ databases">
        <title>Genome sequence and genetic diversity analysis of an under-domesticated orphan crop, white fonio (Digitaria exilis).</title>
        <authorList>
            <person name="Bennetzen J.L."/>
            <person name="Chen S."/>
            <person name="Ma X."/>
            <person name="Wang X."/>
            <person name="Yssel A.E.J."/>
            <person name="Chaluvadi S.R."/>
            <person name="Johnson M."/>
            <person name="Gangashetty P."/>
            <person name="Hamidou F."/>
            <person name="Sanogo M.D."/>
            <person name="Zwaenepoel A."/>
            <person name="Wallace J."/>
            <person name="Van De Peer Y."/>
            <person name="Van Deynze A."/>
        </authorList>
    </citation>
    <scope>NUCLEOTIDE SEQUENCE</scope>
    <source>
        <tissue evidence="5">Leaves</tissue>
    </source>
</reference>
<dbReference type="GO" id="GO:0043531">
    <property type="term" value="F:ADP binding"/>
    <property type="evidence" value="ECO:0007669"/>
    <property type="project" value="InterPro"/>
</dbReference>
<keyword evidence="6" id="KW-1185">Reference proteome</keyword>
<accession>A0A835G0E4</accession>
<dbReference type="InterPro" id="IPR044974">
    <property type="entry name" value="Disease_R_plants"/>
</dbReference>
<dbReference type="InterPro" id="IPR032675">
    <property type="entry name" value="LRR_dom_sf"/>
</dbReference>
<evidence type="ECO:0000256" key="1">
    <source>
        <dbReference type="ARBA" id="ARBA00022737"/>
    </source>
</evidence>
<evidence type="ECO:0008006" key="7">
    <source>
        <dbReference type="Google" id="ProtNLM"/>
    </source>
</evidence>
<comment type="caution">
    <text evidence="5">The sequence shown here is derived from an EMBL/GenBank/DDBJ whole genome shotgun (WGS) entry which is preliminary data.</text>
</comment>
<dbReference type="InterPro" id="IPR042197">
    <property type="entry name" value="Apaf_helical"/>
</dbReference>
<dbReference type="PANTHER" id="PTHR23155">
    <property type="entry name" value="DISEASE RESISTANCE PROTEIN RP"/>
    <property type="match status" value="1"/>
</dbReference>
<organism evidence="5 6">
    <name type="scientific">Digitaria exilis</name>
    <dbReference type="NCBI Taxonomy" id="1010633"/>
    <lineage>
        <taxon>Eukaryota</taxon>
        <taxon>Viridiplantae</taxon>
        <taxon>Streptophyta</taxon>
        <taxon>Embryophyta</taxon>
        <taxon>Tracheophyta</taxon>
        <taxon>Spermatophyta</taxon>
        <taxon>Magnoliopsida</taxon>
        <taxon>Liliopsida</taxon>
        <taxon>Poales</taxon>
        <taxon>Poaceae</taxon>
        <taxon>PACMAD clade</taxon>
        <taxon>Panicoideae</taxon>
        <taxon>Panicodae</taxon>
        <taxon>Paniceae</taxon>
        <taxon>Anthephorinae</taxon>
        <taxon>Digitaria</taxon>
    </lineage>
</organism>
<feature type="domain" description="Disease resistance R13L4/SHOC-2-like LRR" evidence="4">
    <location>
        <begin position="213"/>
        <end position="313"/>
    </location>
</feature>
<dbReference type="FunFam" id="1.10.10.10:FF:000322">
    <property type="entry name" value="Probable disease resistance protein At1g63360"/>
    <property type="match status" value="1"/>
</dbReference>
<evidence type="ECO:0000313" key="6">
    <source>
        <dbReference type="Proteomes" id="UP000636709"/>
    </source>
</evidence>
<keyword evidence="1" id="KW-0677">Repeat</keyword>
<dbReference type="InterPro" id="IPR036388">
    <property type="entry name" value="WH-like_DNA-bd_sf"/>
</dbReference>
<dbReference type="Gene3D" id="1.10.8.430">
    <property type="entry name" value="Helical domain of apoptotic protease-activating factors"/>
    <property type="match status" value="1"/>
</dbReference>
<sequence>MVAELDRVYKTTKYTLPEDMAEQAKHILRRCRGLPLAISTIGGLLANRPKTRIEWRNLHEHLGAELESELNRIPKVIVSSYDGLPYDLKSIFLYLSIFPENHEIRHTRLLRRWMAEGYITRNHGMPMEDRGNRFYKDLINRSMIQPSKVSPGETKCCRIHSMVLEIIQSRFIEENQLFLIKDNNEAPQSKIRHLVVSRWKSRDEKLKNINMSHVRSLTIFGEYPSSLISPKMRLLRVLDLEDTINMKNDDLKHIGELQHLRYLSFRGTDISRLPSSLQNLHYLETLDIRDTKVRQLPSGIVKLEKLLYLDVGINFTKDLLHKMRDSRGRGHEGRLFGDIEAYLGCNRSECCEVFNVDHFGVRAPEGIEKLKNLHMLGVVNVARTNGVPGRFKKLMNLTNLRRLGVTGLTEEEGQELCESIGGLNRLQRLEVRSVSIKFPARMDEQEVPRHLTSLRICGKLNGMPEWISLLNNLAAVKLLGTRLNQEDITRLQNLRSLSYLGMWENSYIEESLRFSATTFPKLKFLDIDGLEKIKALTIWDGAMPQLELLWLNKCRSLHDNSFGVSGVQHLQSLKELILKNCGEKQNLIDILQEQVNNHKRRPRFLIGKSRIVL</sequence>
<dbReference type="Proteomes" id="UP000636709">
    <property type="component" value="Unassembled WGS sequence"/>
</dbReference>
<dbReference type="InterPro" id="IPR027417">
    <property type="entry name" value="P-loop_NTPase"/>
</dbReference>
<gene>
    <name evidence="5" type="ORF">HU200_000756</name>
</gene>
<proteinExistence type="predicted"/>
<evidence type="ECO:0000256" key="2">
    <source>
        <dbReference type="ARBA" id="ARBA00022821"/>
    </source>
</evidence>